<dbReference type="Pfam" id="PF06055">
    <property type="entry name" value="ExoD"/>
    <property type="match status" value="1"/>
</dbReference>
<feature type="transmembrane region" description="Helical" evidence="1">
    <location>
        <begin position="144"/>
        <end position="162"/>
    </location>
</feature>
<proteinExistence type="predicted"/>
<organism evidence="2">
    <name type="scientific">Magnetospirillum gryphiswaldense</name>
    <dbReference type="NCBI Taxonomy" id="55518"/>
    <lineage>
        <taxon>Bacteria</taxon>
        <taxon>Pseudomonadati</taxon>
        <taxon>Pseudomonadota</taxon>
        <taxon>Alphaproteobacteria</taxon>
        <taxon>Rhodospirillales</taxon>
        <taxon>Rhodospirillaceae</taxon>
        <taxon>Magnetospirillum</taxon>
    </lineage>
</organism>
<accession>A4U150</accession>
<protein>
    <recommendedName>
        <fullName evidence="3">Exopolysaccharide synthesis, ExoD</fullName>
    </recommendedName>
</protein>
<feature type="transmembrane region" description="Helical" evidence="1">
    <location>
        <begin position="174"/>
        <end position="194"/>
    </location>
</feature>
<sequence>MISSRPASLALALAALRRMGGQDGPTIGEAAARLHHTGRLAVFPLLAVLGMAPSPGLPLGAVCGALIVWLALDCVFERPLRPLPKGLAQRRIPPKVLRVGLRLVLPLLRKLEKLARPRLAVLTVPLAAWLTIIVQGVIMALPIPFGNVLPGVAVIVLSVALIRHDGVGAALGHALALVSVAVLAGLGWGLGVSFF</sequence>
<feature type="transmembrane region" description="Helical" evidence="1">
    <location>
        <begin position="119"/>
        <end position="138"/>
    </location>
</feature>
<dbReference type="PANTHER" id="PTHR41795">
    <property type="entry name" value="EXOPOLYSACCHARIDE SYNTHESIS PROTEIN"/>
    <property type="match status" value="1"/>
</dbReference>
<gene>
    <name evidence="2" type="ORF">MGR_1279</name>
</gene>
<evidence type="ECO:0008006" key="3">
    <source>
        <dbReference type="Google" id="ProtNLM"/>
    </source>
</evidence>
<dbReference type="PIRSF" id="PIRSF033239">
    <property type="entry name" value="ExoD"/>
    <property type="match status" value="1"/>
</dbReference>
<keyword evidence="1" id="KW-0472">Membrane</keyword>
<dbReference type="RefSeq" id="WP_106003367.1">
    <property type="nucleotide sequence ID" value="NZ_CP027527.1"/>
</dbReference>
<dbReference type="PANTHER" id="PTHR41795:SF1">
    <property type="entry name" value="EXOPOLYSACCHARIDE SYNTHESIS PROTEIN"/>
    <property type="match status" value="1"/>
</dbReference>
<dbReference type="InterPro" id="IPR010331">
    <property type="entry name" value="ExoD"/>
</dbReference>
<evidence type="ECO:0000256" key="1">
    <source>
        <dbReference type="SAM" id="Phobius"/>
    </source>
</evidence>
<reference evidence="2" key="1">
    <citation type="journal article" date="2007" name="J. Bacteriol.">
        <title>Comparative genome analysis of four magnetotactic bacteria reveals a complex set of group-specific genes implicated in magnetosome biomineralization and function.</title>
        <authorList>
            <person name="Richter M."/>
            <person name="Kube M."/>
            <person name="Bazylinski D.A."/>
            <person name="Lombardot T."/>
            <person name="Gloeckner F.O."/>
            <person name="Reinhardt R."/>
            <person name="Schueler D."/>
        </authorList>
    </citation>
    <scope>NUCLEOTIDE SEQUENCE</scope>
    <source>
        <strain evidence="2">MSR-1</strain>
    </source>
</reference>
<evidence type="ECO:0000313" key="2">
    <source>
        <dbReference type="EMBL" id="CAM76607.1"/>
    </source>
</evidence>
<keyword evidence="1" id="KW-0812">Transmembrane</keyword>
<dbReference type="EMBL" id="CU459003">
    <property type="protein sequence ID" value="CAM76607.1"/>
    <property type="molecule type" value="Genomic_DNA"/>
</dbReference>
<keyword evidence="1" id="KW-1133">Transmembrane helix</keyword>
<dbReference type="AlphaFoldDB" id="A4U150"/>
<feature type="transmembrane region" description="Helical" evidence="1">
    <location>
        <begin position="45"/>
        <end position="72"/>
    </location>
</feature>
<name>A4U150_9PROT</name>